<evidence type="ECO:0000256" key="3">
    <source>
        <dbReference type="SAM" id="MobiDB-lite"/>
    </source>
</evidence>
<dbReference type="Proteomes" id="UP001634007">
    <property type="component" value="Unassembled WGS sequence"/>
</dbReference>
<feature type="region of interest" description="Disordered" evidence="3">
    <location>
        <begin position="292"/>
        <end position="316"/>
    </location>
</feature>
<feature type="compositionally biased region" description="Pro residues" evidence="3">
    <location>
        <begin position="201"/>
        <end position="230"/>
    </location>
</feature>
<feature type="region of interest" description="Disordered" evidence="3">
    <location>
        <begin position="201"/>
        <end position="275"/>
    </location>
</feature>
<feature type="coiled-coil region" evidence="2">
    <location>
        <begin position="427"/>
        <end position="454"/>
    </location>
</feature>
<evidence type="ECO:0008006" key="6">
    <source>
        <dbReference type="Google" id="ProtNLM"/>
    </source>
</evidence>
<feature type="compositionally biased region" description="Pro residues" evidence="3">
    <location>
        <begin position="239"/>
        <end position="257"/>
    </location>
</feature>
<dbReference type="PANTHER" id="PTHR31342:SF16">
    <property type="entry name" value="TALIN_MIDDLE DOMAIN-CONTAINING PROTEIN"/>
    <property type="match status" value="1"/>
</dbReference>
<evidence type="ECO:0000313" key="4">
    <source>
        <dbReference type="EMBL" id="KAL3740177.1"/>
    </source>
</evidence>
<proteinExistence type="predicted"/>
<accession>A0ABD3KLE6</accession>
<evidence type="ECO:0000256" key="1">
    <source>
        <dbReference type="ARBA" id="ARBA00023054"/>
    </source>
</evidence>
<keyword evidence="5" id="KW-1185">Reference proteome</keyword>
<sequence>MDQRTEKMSDLKSNSPKGRERLRFLEMKKAAIDQGVAYFCTALKSLGEFWKTNHEWMAKMNCDKLHGKESINWEKLVDEVLATLYDLIKAAAESSEQTVQPEQKKDHSQQNITPGKFPTGSPPCQTSCFRPPTFNLVWKTARRPFTDVSCILCLLQSCGGSTQWKLKPIQVREIVASNSEAQPAAAVQRNANVVVVEVAPPPPPRSVMPPRPPPPPRSVPPPRPPPPPLTTPSKGLLTSPPPLPPVKAGAPPPPPPRIATTSSYTKKATTRLRRSAQFSSLYRMLKVKMEGSNLEGKSDSRRKHHARVSSGGKQGMADALAEMTKRSDYFQKIKTDVQTHGKTIMDLKAKINSFHTKDMVELFKFHNFVESHLNSLTDETQVLARFEGFPVKKLEALRAAAALYAKLEVIAIRLQNWEIVPPLGKLLDQIENYFSKMKREVDMLEQIKEEESKKFQRYNVEFDFNILVRIKESMVDVSSRCMELVLKERREAKEKEKEDTTARLGGQRDDNNKMLWRAFQLAFRVYSFAGGHDDRADKLSKELAHEIETGA</sequence>
<evidence type="ECO:0000313" key="5">
    <source>
        <dbReference type="Proteomes" id="UP001634007"/>
    </source>
</evidence>
<protein>
    <recommendedName>
        <fullName evidence="6">Hydroxyproline-rich glycoprotein family protein</fullName>
    </recommendedName>
</protein>
<name>A0ABD3KLE6_EUCGL</name>
<feature type="region of interest" description="Disordered" evidence="3">
    <location>
        <begin position="95"/>
        <end position="117"/>
    </location>
</feature>
<keyword evidence="1 2" id="KW-0175">Coiled coil</keyword>
<evidence type="ECO:0000256" key="2">
    <source>
        <dbReference type="SAM" id="Coils"/>
    </source>
</evidence>
<comment type="caution">
    <text evidence="4">The sequence shown here is derived from an EMBL/GenBank/DDBJ whole genome shotgun (WGS) entry which is preliminary data.</text>
</comment>
<dbReference type="EMBL" id="JBJKBG010000005">
    <property type="protein sequence ID" value="KAL3740177.1"/>
    <property type="molecule type" value="Genomic_DNA"/>
</dbReference>
<organism evidence="4 5">
    <name type="scientific">Eucalyptus globulus</name>
    <name type="common">Tasmanian blue gum</name>
    <dbReference type="NCBI Taxonomy" id="34317"/>
    <lineage>
        <taxon>Eukaryota</taxon>
        <taxon>Viridiplantae</taxon>
        <taxon>Streptophyta</taxon>
        <taxon>Embryophyta</taxon>
        <taxon>Tracheophyta</taxon>
        <taxon>Spermatophyta</taxon>
        <taxon>Magnoliopsida</taxon>
        <taxon>eudicotyledons</taxon>
        <taxon>Gunneridae</taxon>
        <taxon>Pentapetalae</taxon>
        <taxon>rosids</taxon>
        <taxon>malvids</taxon>
        <taxon>Myrtales</taxon>
        <taxon>Myrtaceae</taxon>
        <taxon>Myrtoideae</taxon>
        <taxon>Eucalypteae</taxon>
        <taxon>Eucalyptus</taxon>
    </lineage>
</organism>
<dbReference type="AlphaFoldDB" id="A0ABD3KLE6"/>
<gene>
    <name evidence="4" type="ORF">ACJRO7_021453</name>
</gene>
<reference evidence="4 5" key="1">
    <citation type="submission" date="2024-11" db="EMBL/GenBank/DDBJ databases">
        <title>Chromosome-level genome assembly of Eucalyptus globulus Labill. provides insights into its genome evolution.</title>
        <authorList>
            <person name="Li X."/>
        </authorList>
    </citation>
    <scope>NUCLEOTIDE SEQUENCE [LARGE SCALE GENOMIC DNA]</scope>
    <source>
        <strain evidence="4">CL2024</strain>
        <tissue evidence="4">Fresh tender leaves</tissue>
    </source>
</reference>
<dbReference type="InterPro" id="IPR040265">
    <property type="entry name" value="CHUP1/IPGA1-like"/>
</dbReference>
<dbReference type="PANTHER" id="PTHR31342">
    <property type="entry name" value="PROTEIN CHUP1, CHLOROPLASTIC"/>
    <property type="match status" value="1"/>
</dbReference>